<accession>A0A8S5TQM9</accession>
<dbReference type="InterPro" id="IPR000305">
    <property type="entry name" value="GIY-YIG_endonuc"/>
</dbReference>
<evidence type="ECO:0000313" key="4">
    <source>
        <dbReference type="EMBL" id="DAF65454.1"/>
    </source>
</evidence>
<reference evidence="4" key="1">
    <citation type="journal article" date="2021" name="Proc. Natl. Acad. Sci. U.S.A.">
        <title>A Catalog of Tens of Thousands of Viruses from Human Metagenomes Reveals Hidden Associations with Chronic Diseases.</title>
        <authorList>
            <person name="Tisza M.J."/>
            <person name="Buck C.B."/>
        </authorList>
    </citation>
    <scope>NUCLEOTIDE SEQUENCE</scope>
    <source>
        <strain evidence="4">CtbbV81</strain>
    </source>
</reference>
<proteinExistence type="predicted"/>
<dbReference type="Pfam" id="PF01541">
    <property type="entry name" value="GIY-YIG"/>
    <property type="match status" value="1"/>
</dbReference>
<sequence>MNRGDKFLNSNYKNFVKAKAIEAENRKRWLKVDPNLNDNPGIYILTRIDEDGFKFGYAGQAKKLITRLCQHSVGHQQHIDLSLKKHGLYSEKNPCGWRVVHTNCPESELDEKEQYYIKWLADQGYQLRNKTGGSQGAGKKQIDEYKPVKGYYDGLKQGKKSLARELSHIIDTHLQVSLKPEKQSNKVSIRAFEKFQNLIDEKTYE</sequence>
<name>A0A8S5TQM9_9CAUD</name>
<evidence type="ECO:0000256" key="2">
    <source>
        <dbReference type="ARBA" id="ARBA00022842"/>
    </source>
</evidence>
<organism evidence="4">
    <name type="scientific">Siphoviridae sp. ctbbV81</name>
    <dbReference type="NCBI Taxonomy" id="2827900"/>
    <lineage>
        <taxon>Viruses</taxon>
        <taxon>Duplodnaviria</taxon>
        <taxon>Heunggongvirae</taxon>
        <taxon>Uroviricota</taxon>
        <taxon>Caudoviricetes</taxon>
    </lineage>
</organism>
<dbReference type="SUPFAM" id="SSF82771">
    <property type="entry name" value="GIY-YIG endonuclease"/>
    <property type="match status" value="1"/>
</dbReference>
<comment type="cofactor">
    <cofactor evidence="1">
        <name>Mg(2+)</name>
        <dbReference type="ChEBI" id="CHEBI:18420"/>
    </cofactor>
</comment>
<keyword evidence="2" id="KW-0460">Magnesium</keyword>
<feature type="domain" description="GIY-YIG" evidence="3">
    <location>
        <begin position="40"/>
        <end position="126"/>
    </location>
</feature>
<dbReference type="EMBL" id="BK032878">
    <property type="protein sequence ID" value="DAF65454.1"/>
    <property type="molecule type" value="Genomic_DNA"/>
</dbReference>
<protein>
    <recommendedName>
        <fullName evidence="3">GIY-YIG domain-containing protein</fullName>
    </recommendedName>
</protein>
<dbReference type="InterPro" id="IPR035901">
    <property type="entry name" value="GIY-YIG_endonuc_sf"/>
</dbReference>
<evidence type="ECO:0000259" key="3">
    <source>
        <dbReference type="Pfam" id="PF01541"/>
    </source>
</evidence>
<evidence type="ECO:0000256" key="1">
    <source>
        <dbReference type="ARBA" id="ARBA00001946"/>
    </source>
</evidence>